<protein>
    <submittedName>
        <fullName evidence="2">Uncharacterized protein</fullName>
    </submittedName>
</protein>
<dbReference type="Proteomes" id="UP000594263">
    <property type="component" value="Unplaced"/>
</dbReference>
<keyword evidence="1" id="KW-0812">Transmembrane</keyword>
<keyword evidence="1" id="KW-1133">Transmembrane helix</keyword>
<dbReference type="Gramene" id="Kaladp0067s0038.1.v1.1">
    <property type="protein sequence ID" value="Kaladp0067s0038.1.v1.1"/>
    <property type="gene ID" value="Kaladp0067s0038.v1.1"/>
</dbReference>
<evidence type="ECO:0000256" key="1">
    <source>
        <dbReference type="SAM" id="Phobius"/>
    </source>
</evidence>
<keyword evidence="1" id="KW-0472">Membrane</keyword>
<organism evidence="2 3">
    <name type="scientific">Kalanchoe fedtschenkoi</name>
    <name type="common">Lavender scallops</name>
    <name type="synonym">South American air plant</name>
    <dbReference type="NCBI Taxonomy" id="63787"/>
    <lineage>
        <taxon>Eukaryota</taxon>
        <taxon>Viridiplantae</taxon>
        <taxon>Streptophyta</taxon>
        <taxon>Embryophyta</taxon>
        <taxon>Tracheophyta</taxon>
        <taxon>Spermatophyta</taxon>
        <taxon>Magnoliopsida</taxon>
        <taxon>eudicotyledons</taxon>
        <taxon>Gunneridae</taxon>
        <taxon>Pentapetalae</taxon>
        <taxon>Saxifragales</taxon>
        <taxon>Crassulaceae</taxon>
        <taxon>Kalanchoe</taxon>
    </lineage>
</organism>
<dbReference type="InterPro" id="IPR007873">
    <property type="entry name" value="Glycosyltransferase_ALG3"/>
</dbReference>
<dbReference type="Pfam" id="PF05208">
    <property type="entry name" value="ALG3"/>
    <property type="match status" value="1"/>
</dbReference>
<dbReference type="EnsemblPlants" id="Kaladp0067s0038.1.v1.1">
    <property type="protein sequence ID" value="Kaladp0067s0038.1.v1.1"/>
    <property type="gene ID" value="Kaladp0067s0038.v1.1"/>
</dbReference>
<evidence type="ECO:0000313" key="3">
    <source>
        <dbReference type="Proteomes" id="UP000594263"/>
    </source>
</evidence>
<feature type="transmembrane region" description="Helical" evidence="1">
    <location>
        <begin position="28"/>
        <end position="51"/>
    </location>
</feature>
<name>A0A7N0UFP9_KALFE</name>
<reference evidence="2" key="1">
    <citation type="submission" date="2021-01" db="UniProtKB">
        <authorList>
            <consortium name="EnsemblPlants"/>
        </authorList>
    </citation>
    <scope>IDENTIFICATION</scope>
</reference>
<accession>A0A7N0UFP9</accession>
<sequence>MAGRPARKPKPLRKPRYSIRTLTENPKGAFACALLLLDALLVALIIAYVPYTKIDWDAYMSQVCELKSLCVEI</sequence>
<keyword evidence="3" id="KW-1185">Reference proteome</keyword>
<evidence type="ECO:0000313" key="2">
    <source>
        <dbReference type="EnsemblPlants" id="Kaladp0067s0038.1.v1.1"/>
    </source>
</evidence>
<dbReference type="AlphaFoldDB" id="A0A7N0UFP9"/>
<dbReference type="GO" id="GO:0000030">
    <property type="term" value="F:mannosyltransferase activity"/>
    <property type="evidence" value="ECO:0007669"/>
    <property type="project" value="InterPro"/>
</dbReference>
<proteinExistence type="predicted"/>